<keyword evidence="1" id="KW-1133">Transmembrane helix</keyword>
<dbReference type="KEGG" id="cyp:PCC8801_0635"/>
<evidence type="ECO:0000313" key="2">
    <source>
        <dbReference type="EMBL" id="ACK64723.1"/>
    </source>
</evidence>
<organism evidence="2 3">
    <name type="scientific">Rippkaea orientalis (strain PCC 8801 / RF-1)</name>
    <name type="common">Cyanothece sp. (strain PCC 8801)</name>
    <dbReference type="NCBI Taxonomy" id="41431"/>
    <lineage>
        <taxon>Bacteria</taxon>
        <taxon>Bacillati</taxon>
        <taxon>Cyanobacteriota</taxon>
        <taxon>Cyanophyceae</taxon>
        <taxon>Oscillatoriophycideae</taxon>
        <taxon>Chroococcales</taxon>
        <taxon>Aphanothecaceae</taxon>
        <taxon>Rippkaea</taxon>
        <taxon>Rippkaea orientalis</taxon>
    </lineage>
</organism>
<dbReference type="Proteomes" id="UP000008204">
    <property type="component" value="Chromosome"/>
</dbReference>
<evidence type="ECO:0000313" key="3">
    <source>
        <dbReference type="Proteomes" id="UP000008204"/>
    </source>
</evidence>
<keyword evidence="1" id="KW-0472">Membrane</keyword>
<reference evidence="3" key="1">
    <citation type="journal article" date="2011" name="MBio">
        <title>Novel metabolic attributes of the genus Cyanothece, comprising a group of unicellular nitrogen-fixing Cyanobacteria.</title>
        <authorList>
            <person name="Bandyopadhyay A."/>
            <person name="Elvitigala T."/>
            <person name="Welsh E."/>
            <person name="Stockel J."/>
            <person name="Liberton M."/>
            <person name="Min H."/>
            <person name="Sherman L.A."/>
            <person name="Pakrasi H.B."/>
        </authorList>
    </citation>
    <scope>NUCLEOTIDE SEQUENCE [LARGE SCALE GENOMIC DNA]</scope>
    <source>
        <strain evidence="3">PCC 8801</strain>
    </source>
</reference>
<dbReference type="AlphaFoldDB" id="B7JXG6"/>
<keyword evidence="3" id="KW-1185">Reference proteome</keyword>
<gene>
    <name evidence="2" type="ordered locus">PCC8801_0635</name>
</gene>
<feature type="transmembrane region" description="Helical" evidence="1">
    <location>
        <begin position="6"/>
        <end position="27"/>
    </location>
</feature>
<keyword evidence="1" id="KW-0812">Transmembrane</keyword>
<protein>
    <submittedName>
        <fullName evidence="2">Uncharacterized protein</fullName>
    </submittedName>
</protein>
<dbReference type="EMBL" id="CP001287">
    <property type="protein sequence ID" value="ACK64723.1"/>
    <property type="molecule type" value="Genomic_DNA"/>
</dbReference>
<evidence type="ECO:0000256" key="1">
    <source>
        <dbReference type="SAM" id="Phobius"/>
    </source>
</evidence>
<accession>B7JXG6</accession>
<sequence length="32" mass="3909">MLSHQLLDWLTVFGYIAFTTFIIWRIFMTKQS</sequence>
<dbReference type="HOGENOM" id="CLU_221364_0_0_3"/>
<proteinExistence type="predicted"/>
<name>B7JXG6_RIPO1</name>